<proteinExistence type="predicted"/>
<accession>A0AA38TCF3</accession>
<keyword evidence="2" id="KW-0812">Transmembrane</keyword>
<comment type="caution">
    <text evidence="3">The sequence shown here is derived from an EMBL/GenBank/DDBJ whole genome shotgun (WGS) entry which is preliminary data.</text>
</comment>
<evidence type="ECO:0000256" key="1">
    <source>
        <dbReference type="SAM" id="MobiDB-lite"/>
    </source>
</evidence>
<sequence>MGSGGRATERSKYSKSEVVKRAPSSKPPFTHGDIKRVIPPHCFERSLIRSSSYLFFDLFLSSLFYYIAAVYIPASRSLYRMWHGPFIGSSKAASRWVCGSLATRAATKLSATTHG</sequence>
<evidence type="ECO:0008006" key="5">
    <source>
        <dbReference type="Google" id="ProtNLM"/>
    </source>
</evidence>
<feature type="transmembrane region" description="Helical" evidence="2">
    <location>
        <begin position="53"/>
        <end position="72"/>
    </location>
</feature>
<dbReference type="Proteomes" id="UP001172457">
    <property type="component" value="Chromosome 5"/>
</dbReference>
<gene>
    <name evidence="3" type="ORF">OSB04_020726</name>
</gene>
<organism evidence="3 4">
    <name type="scientific">Centaurea solstitialis</name>
    <name type="common">yellow star-thistle</name>
    <dbReference type="NCBI Taxonomy" id="347529"/>
    <lineage>
        <taxon>Eukaryota</taxon>
        <taxon>Viridiplantae</taxon>
        <taxon>Streptophyta</taxon>
        <taxon>Embryophyta</taxon>
        <taxon>Tracheophyta</taxon>
        <taxon>Spermatophyta</taxon>
        <taxon>Magnoliopsida</taxon>
        <taxon>eudicotyledons</taxon>
        <taxon>Gunneridae</taxon>
        <taxon>Pentapetalae</taxon>
        <taxon>asterids</taxon>
        <taxon>campanulids</taxon>
        <taxon>Asterales</taxon>
        <taxon>Asteraceae</taxon>
        <taxon>Carduoideae</taxon>
        <taxon>Cardueae</taxon>
        <taxon>Centaureinae</taxon>
        <taxon>Centaurea</taxon>
    </lineage>
</organism>
<keyword evidence="4" id="KW-1185">Reference proteome</keyword>
<name>A0AA38TCF3_9ASTR</name>
<dbReference type="AlphaFoldDB" id="A0AA38TCF3"/>
<evidence type="ECO:0000313" key="3">
    <source>
        <dbReference type="EMBL" id="KAJ9548183.1"/>
    </source>
</evidence>
<dbReference type="GO" id="GO:0016491">
    <property type="term" value="F:oxidoreductase activity"/>
    <property type="evidence" value="ECO:0007669"/>
    <property type="project" value="InterPro"/>
</dbReference>
<evidence type="ECO:0000256" key="2">
    <source>
        <dbReference type="SAM" id="Phobius"/>
    </source>
</evidence>
<evidence type="ECO:0000313" key="4">
    <source>
        <dbReference type="Proteomes" id="UP001172457"/>
    </source>
</evidence>
<feature type="region of interest" description="Disordered" evidence="1">
    <location>
        <begin position="1"/>
        <end position="34"/>
    </location>
</feature>
<keyword evidence="2" id="KW-1133">Transmembrane helix</keyword>
<dbReference type="InterPro" id="IPR012171">
    <property type="entry name" value="Fatty_acid_desaturase"/>
</dbReference>
<keyword evidence="2" id="KW-0472">Membrane</keyword>
<dbReference type="PANTHER" id="PTHR32100">
    <property type="entry name" value="OMEGA-6 FATTY ACID DESATURASE, CHLOROPLASTIC"/>
    <property type="match status" value="1"/>
</dbReference>
<dbReference type="EMBL" id="JARYMX010000005">
    <property type="protein sequence ID" value="KAJ9548183.1"/>
    <property type="molecule type" value="Genomic_DNA"/>
</dbReference>
<protein>
    <recommendedName>
        <fullName evidence="5">Fatty acid desaturase N-terminal domain-containing protein</fullName>
    </recommendedName>
</protein>
<reference evidence="3" key="1">
    <citation type="submission" date="2023-03" db="EMBL/GenBank/DDBJ databases">
        <title>Chromosome-scale reference genome and RAD-based genetic map of yellow starthistle (Centaurea solstitialis) reveal putative structural variation and QTLs associated with invader traits.</title>
        <authorList>
            <person name="Reatini B."/>
            <person name="Cang F.A."/>
            <person name="Jiang Q."/>
            <person name="Mckibben M.T.W."/>
            <person name="Barker M.S."/>
            <person name="Rieseberg L.H."/>
            <person name="Dlugosch K.M."/>
        </authorList>
    </citation>
    <scope>NUCLEOTIDE SEQUENCE</scope>
    <source>
        <strain evidence="3">CAN-66</strain>
        <tissue evidence="3">Leaf</tissue>
    </source>
</reference>
<feature type="compositionally biased region" description="Basic and acidic residues" evidence="1">
    <location>
        <begin position="7"/>
        <end position="20"/>
    </location>
</feature>